<dbReference type="PANTHER" id="PTHR23359">
    <property type="entry name" value="NUCLEOTIDE KINASE"/>
    <property type="match status" value="1"/>
</dbReference>
<evidence type="ECO:0000256" key="6">
    <source>
        <dbReference type="RuleBase" id="RU003331"/>
    </source>
</evidence>
<accession>A0A0G1CF28</accession>
<dbReference type="EC" id="2.7.4.3" evidence="6"/>
<comment type="subcellular location">
    <subcellularLocation>
        <location evidence="6">Cytoplasm</location>
    </subcellularLocation>
</comment>
<comment type="similarity">
    <text evidence="5">Belongs to the adenylate kinase family.</text>
</comment>
<evidence type="ECO:0000313" key="7">
    <source>
        <dbReference type="EMBL" id="KKS48153.1"/>
    </source>
</evidence>
<organism evidence="7 8">
    <name type="scientific">Candidatus Nomurabacteria bacterium GW2011_GWC2_42_20</name>
    <dbReference type="NCBI Taxonomy" id="1618756"/>
    <lineage>
        <taxon>Bacteria</taxon>
        <taxon>Candidatus Nomuraibacteriota</taxon>
    </lineage>
</organism>
<evidence type="ECO:0000313" key="8">
    <source>
        <dbReference type="Proteomes" id="UP000034704"/>
    </source>
</evidence>
<reference evidence="7 8" key="1">
    <citation type="journal article" date="2015" name="Nature">
        <title>rRNA introns, odd ribosomes, and small enigmatic genomes across a large radiation of phyla.</title>
        <authorList>
            <person name="Brown C.T."/>
            <person name="Hug L.A."/>
            <person name="Thomas B.C."/>
            <person name="Sharon I."/>
            <person name="Castelle C.J."/>
            <person name="Singh A."/>
            <person name="Wilkins M.J."/>
            <person name="Williams K.H."/>
            <person name="Banfield J.F."/>
        </authorList>
    </citation>
    <scope>NUCLEOTIDE SEQUENCE [LARGE SCALE GENOMIC DNA]</scope>
</reference>
<evidence type="ECO:0000256" key="2">
    <source>
        <dbReference type="ARBA" id="ARBA00022727"/>
    </source>
</evidence>
<evidence type="ECO:0000256" key="1">
    <source>
        <dbReference type="ARBA" id="ARBA00022679"/>
    </source>
</evidence>
<dbReference type="EMBL" id="LCDG01000002">
    <property type="protein sequence ID" value="KKS48153.1"/>
    <property type="molecule type" value="Genomic_DNA"/>
</dbReference>
<dbReference type="Proteomes" id="UP000034704">
    <property type="component" value="Unassembled WGS sequence"/>
</dbReference>
<evidence type="ECO:0000256" key="5">
    <source>
        <dbReference type="RuleBase" id="RU003330"/>
    </source>
</evidence>
<proteinExistence type="inferred from homology"/>
<dbReference type="InterPro" id="IPR027417">
    <property type="entry name" value="P-loop_NTPase"/>
</dbReference>
<keyword evidence="6" id="KW-0067">ATP-binding</keyword>
<dbReference type="SUPFAM" id="SSF52540">
    <property type="entry name" value="P-loop containing nucleoside triphosphate hydrolases"/>
    <property type="match status" value="1"/>
</dbReference>
<keyword evidence="2" id="KW-0545">Nucleotide biosynthesis</keyword>
<dbReference type="STRING" id="1618756.UV12_C0002G0002"/>
<comment type="subunit">
    <text evidence="6">Monomer.</text>
</comment>
<dbReference type="InterPro" id="IPR000850">
    <property type="entry name" value="Adenylat/UMP-CMP_kin"/>
</dbReference>
<comment type="catalytic activity">
    <reaction evidence="6">
        <text>AMP + ATP = 2 ADP</text>
        <dbReference type="Rhea" id="RHEA:12973"/>
        <dbReference type="ChEBI" id="CHEBI:30616"/>
        <dbReference type="ChEBI" id="CHEBI:456215"/>
        <dbReference type="ChEBI" id="CHEBI:456216"/>
        <dbReference type="EC" id="2.7.4.3"/>
    </reaction>
</comment>
<dbReference type="GO" id="GO:0004017">
    <property type="term" value="F:AMP kinase activity"/>
    <property type="evidence" value="ECO:0007669"/>
    <property type="project" value="UniProtKB-EC"/>
</dbReference>
<comment type="caution">
    <text evidence="7">The sequence shown here is derived from an EMBL/GenBank/DDBJ whole genome shotgun (WGS) entry which is preliminary data.</text>
</comment>
<evidence type="ECO:0000256" key="3">
    <source>
        <dbReference type="ARBA" id="ARBA00022741"/>
    </source>
</evidence>
<dbReference type="GO" id="GO:0005737">
    <property type="term" value="C:cytoplasm"/>
    <property type="evidence" value="ECO:0007669"/>
    <property type="project" value="UniProtKB-SubCell"/>
</dbReference>
<sequence length="197" mass="22688">MELQTVIFIGRSGAGKGMQSGMLQKFLTEKTPENPILYIETGDHFRRHIKDSGYTWELARKVNDLGGRQPDFLAVWIWSHLFIEKIRGGEHIVFDGMPRSIIEANILDTALPFYERKNPTVIFLNVSQEWAEERLRGRGRADDISDEVVARRLAFFTKDVVPAIDHYRSDSSYRFLEINGEQTPDEVFNDIKNGLDL</sequence>
<evidence type="ECO:0000256" key="4">
    <source>
        <dbReference type="ARBA" id="ARBA00022777"/>
    </source>
</evidence>
<dbReference type="Gene3D" id="3.40.50.300">
    <property type="entry name" value="P-loop containing nucleotide triphosphate hydrolases"/>
    <property type="match status" value="1"/>
</dbReference>
<keyword evidence="3 6" id="KW-0547">Nucleotide-binding</keyword>
<dbReference type="Pfam" id="PF00406">
    <property type="entry name" value="ADK"/>
    <property type="match status" value="1"/>
</dbReference>
<keyword evidence="1 5" id="KW-0808">Transferase</keyword>
<protein>
    <recommendedName>
        <fullName evidence="6">Adenylate kinase</fullName>
        <ecNumber evidence="6">2.7.4.3</ecNumber>
    </recommendedName>
</protein>
<dbReference type="GO" id="GO:0005524">
    <property type="term" value="F:ATP binding"/>
    <property type="evidence" value="ECO:0007669"/>
    <property type="project" value="UniProtKB-KW"/>
</dbReference>
<name>A0A0G1CF28_9BACT</name>
<dbReference type="PRINTS" id="PR00094">
    <property type="entry name" value="ADENYLTKNASE"/>
</dbReference>
<gene>
    <name evidence="7" type="ORF">UV12_C0002G0002</name>
</gene>
<dbReference type="AlphaFoldDB" id="A0A0G1CF28"/>
<keyword evidence="4 5" id="KW-0418">Kinase</keyword>